<feature type="region of interest" description="Disordered" evidence="1">
    <location>
        <begin position="47"/>
        <end position="74"/>
    </location>
</feature>
<dbReference type="EMBL" id="BJUB01000001">
    <property type="protein sequence ID" value="GEK19510.1"/>
    <property type="molecule type" value="Genomic_DNA"/>
</dbReference>
<accession>A0A510V2D8</accession>
<name>A0A510V2D8_9CELL</name>
<dbReference type="Proteomes" id="UP000321118">
    <property type="component" value="Unassembled WGS sequence"/>
</dbReference>
<protein>
    <recommendedName>
        <fullName evidence="4">mRNA interferase PemK</fullName>
    </recommendedName>
</protein>
<dbReference type="SUPFAM" id="SSF50118">
    <property type="entry name" value="Cell growth inhibitor/plasmid maintenance toxic component"/>
    <property type="match status" value="1"/>
</dbReference>
<gene>
    <name evidence="2" type="ORF">CXY01_00300</name>
</gene>
<feature type="compositionally biased region" description="Low complexity" evidence="1">
    <location>
        <begin position="56"/>
        <end position="70"/>
    </location>
</feature>
<dbReference type="InterPro" id="IPR003477">
    <property type="entry name" value="PemK-like"/>
</dbReference>
<dbReference type="AlphaFoldDB" id="A0A510V2D8"/>
<comment type="caution">
    <text evidence="2">The sequence shown here is derived from an EMBL/GenBank/DDBJ whole genome shotgun (WGS) entry which is preliminary data.</text>
</comment>
<evidence type="ECO:0000256" key="1">
    <source>
        <dbReference type="SAM" id="MobiDB-lite"/>
    </source>
</evidence>
<dbReference type="Pfam" id="PF02452">
    <property type="entry name" value="PemK_toxin"/>
    <property type="match status" value="1"/>
</dbReference>
<reference evidence="2 3" key="1">
    <citation type="submission" date="2019-07" db="EMBL/GenBank/DDBJ databases">
        <title>Whole genome shotgun sequence of Cellulomonas xylanilytica NBRC 101102.</title>
        <authorList>
            <person name="Hosoyama A."/>
            <person name="Uohara A."/>
            <person name="Ohji S."/>
            <person name="Ichikawa N."/>
        </authorList>
    </citation>
    <scope>NUCLEOTIDE SEQUENCE [LARGE SCALE GENOMIC DNA]</scope>
    <source>
        <strain evidence="2 3">NBRC 101102</strain>
    </source>
</reference>
<dbReference type="GO" id="GO:0003677">
    <property type="term" value="F:DNA binding"/>
    <property type="evidence" value="ECO:0007669"/>
    <property type="project" value="InterPro"/>
</dbReference>
<organism evidence="2 3">
    <name type="scientific">Cellulomonas xylanilytica</name>
    <dbReference type="NCBI Taxonomy" id="233583"/>
    <lineage>
        <taxon>Bacteria</taxon>
        <taxon>Bacillati</taxon>
        <taxon>Actinomycetota</taxon>
        <taxon>Actinomycetes</taxon>
        <taxon>Micrococcales</taxon>
        <taxon>Cellulomonadaceae</taxon>
        <taxon>Cellulomonas</taxon>
    </lineage>
</organism>
<evidence type="ECO:0000313" key="2">
    <source>
        <dbReference type="EMBL" id="GEK19510.1"/>
    </source>
</evidence>
<evidence type="ECO:0000313" key="3">
    <source>
        <dbReference type="Proteomes" id="UP000321118"/>
    </source>
</evidence>
<sequence>MITPRYVGPPRRVPYRTGLMRARAARYGRRVTTSARWTRVRRALRDGVARLTGPSRGPAPRTTGPAAPTTLPDHRGTVRLQYSPALDGDADPGEIVWAWVPFEDDPSQGKDRPVLLIGRDADDLLGLMLTSKDHSRDTALEARRGRVWMDIGTGAWDSRRRPSEVRLDRVLRLRPSAVRREGAIVDRALFDEVAAGLRRAQGW</sequence>
<keyword evidence="3" id="KW-1185">Reference proteome</keyword>
<evidence type="ECO:0008006" key="4">
    <source>
        <dbReference type="Google" id="ProtNLM"/>
    </source>
</evidence>
<proteinExistence type="predicted"/>